<dbReference type="Proteomes" id="UP000525652">
    <property type="component" value="Unassembled WGS sequence"/>
</dbReference>
<organism evidence="2 3">
    <name type="scientific">Puniceicoccus vermicola</name>
    <dbReference type="NCBI Taxonomy" id="388746"/>
    <lineage>
        <taxon>Bacteria</taxon>
        <taxon>Pseudomonadati</taxon>
        <taxon>Verrucomicrobiota</taxon>
        <taxon>Opitutia</taxon>
        <taxon>Puniceicoccales</taxon>
        <taxon>Puniceicoccaceae</taxon>
        <taxon>Puniceicoccus</taxon>
    </lineage>
</organism>
<feature type="region of interest" description="Disordered" evidence="1">
    <location>
        <begin position="76"/>
        <end position="101"/>
    </location>
</feature>
<keyword evidence="3" id="KW-1185">Reference proteome</keyword>
<dbReference type="RefSeq" id="WP_185692095.1">
    <property type="nucleotide sequence ID" value="NZ_JACHVA010000053.1"/>
</dbReference>
<name>A0A7X1AYW3_9BACT</name>
<evidence type="ECO:0000256" key="1">
    <source>
        <dbReference type="SAM" id="MobiDB-lite"/>
    </source>
</evidence>
<evidence type="ECO:0008006" key="4">
    <source>
        <dbReference type="Google" id="ProtNLM"/>
    </source>
</evidence>
<gene>
    <name evidence="2" type="ORF">H5P30_06275</name>
</gene>
<evidence type="ECO:0000313" key="2">
    <source>
        <dbReference type="EMBL" id="MBC2601380.1"/>
    </source>
</evidence>
<protein>
    <recommendedName>
        <fullName evidence="4">FmdB family transcriptional regulator</fullName>
    </recommendedName>
</protein>
<dbReference type="EMBL" id="JACHVA010000053">
    <property type="protein sequence ID" value="MBC2601380.1"/>
    <property type="molecule type" value="Genomic_DNA"/>
</dbReference>
<sequence length="101" mass="11189">MPIYTYEVLDDAGKVVEVYEAEQAFGAEPLETHPITGEKMRKIFTAPGINATYADWGGKLEADNLTQSGFTRYERDKTTGRYFKSNEGRGPQELDPHAGGS</sequence>
<proteinExistence type="predicted"/>
<accession>A0A7X1AYW3</accession>
<evidence type="ECO:0000313" key="3">
    <source>
        <dbReference type="Proteomes" id="UP000525652"/>
    </source>
</evidence>
<reference evidence="2 3" key="1">
    <citation type="submission" date="2020-07" db="EMBL/GenBank/DDBJ databases">
        <authorList>
            <person name="Feng X."/>
        </authorList>
    </citation>
    <scope>NUCLEOTIDE SEQUENCE [LARGE SCALE GENOMIC DNA]</scope>
    <source>
        <strain evidence="2 3">JCM14086</strain>
    </source>
</reference>
<comment type="caution">
    <text evidence="2">The sequence shown here is derived from an EMBL/GenBank/DDBJ whole genome shotgun (WGS) entry which is preliminary data.</text>
</comment>
<dbReference type="AlphaFoldDB" id="A0A7X1AYW3"/>